<name>A0A6I4STS7_9SPHN</name>
<organism evidence="3 4">
    <name type="scientific">Croceibacterium salegens</name>
    <dbReference type="NCBI Taxonomy" id="1737568"/>
    <lineage>
        <taxon>Bacteria</taxon>
        <taxon>Pseudomonadati</taxon>
        <taxon>Pseudomonadota</taxon>
        <taxon>Alphaproteobacteria</taxon>
        <taxon>Sphingomonadales</taxon>
        <taxon>Erythrobacteraceae</taxon>
        <taxon>Croceibacterium</taxon>
    </lineage>
</organism>
<accession>A0A6I4STS7</accession>
<comment type="caution">
    <text evidence="3">The sequence shown here is derived from an EMBL/GenBank/DDBJ whole genome shotgun (WGS) entry which is preliminary data.</text>
</comment>
<gene>
    <name evidence="3" type="ORF">GRI89_07095</name>
</gene>
<feature type="signal peptide" evidence="2">
    <location>
        <begin position="1"/>
        <end position="23"/>
    </location>
</feature>
<reference evidence="3 4" key="1">
    <citation type="submission" date="2019-12" db="EMBL/GenBank/DDBJ databases">
        <title>Genomic-based taxomic classification of the family Erythrobacteraceae.</title>
        <authorList>
            <person name="Xu L."/>
        </authorList>
    </citation>
    <scope>NUCLEOTIDE SEQUENCE [LARGE SCALE GENOMIC DNA]</scope>
    <source>
        <strain evidence="3 4">MCCC 1K01500</strain>
    </source>
</reference>
<dbReference type="RefSeq" id="WP_159793580.1">
    <property type="nucleotide sequence ID" value="NZ_WTYM01000033.1"/>
</dbReference>
<feature type="region of interest" description="Disordered" evidence="1">
    <location>
        <begin position="390"/>
        <end position="421"/>
    </location>
</feature>
<evidence type="ECO:0000256" key="1">
    <source>
        <dbReference type="SAM" id="MobiDB-lite"/>
    </source>
</evidence>
<dbReference type="Proteomes" id="UP000433652">
    <property type="component" value="Unassembled WGS sequence"/>
</dbReference>
<dbReference type="AlphaFoldDB" id="A0A6I4STS7"/>
<dbReference type="OrthoDB" id="7054794at2"/>
<protein>
    <recommendedName>
        <fullName evidence="5">DUF1329 domain-containing protein</fullName>
    </recommendedName>
</protein>
<keyword evidence="4" id="KW-1185">Reference proteome</keyword>
<evidence type="ECO:0000313" key="3">
    <source>
        <dbReference type="EMBL" id="MXO59305.1"/>
    </source>
</evidence>
<dbReference type="EMBL" id="WTYM01000033">
    <property type="protein sequence ID" value="MXO59305.1"/>
    <property type="molecule type" value="Genomic_DNA"/>
</dbReference>
<proteinExistence type="predicted"/>
<evidence type="ECO:0000313" key="4">
    <source>
        <dbReference type="Proteomes" id="UP000433652"/>
    </source>
</evidence>
<evidence type="ECO:0000256" key="2">
    <source>
        <dbReference type="SAM" id="SignalP"/>
    </source>
</evidence>
<evidence type="ECO:0008006" key="5">
    <source>
        <dbReference type="Google" id="ProtNLM"/>
    </source>
</evidence>
<sequence>MRTMRLVTTAVSALAVAVTISLAAPAAAQNVPADLSTLPPPDTSYTPPKTAWGDYDFSHTYQIEYINNARILLQRPESFGNRFFLTPEEFAKRLAAAERSDASYSAASDRGIGTSGTEGLADWIKSSTFAHRTSMLVDPVDGQLPPMTPWAKDMMEKGRSSWVPVQDFDWVSDFDSWDRCVSRGFPASMFPFRYNNGIRVFQSPGYVTIVLEMLGTRVIPLYKDKATAEAAGWPGNVESWMGDSRAWWEGKVMVIETTNIKSGDSVAGDGYSRAASPLNVATQATLPFNTTPMTKQARTIERLSMPNDHAIDYTLTYTDPAVFTAPWTARIEWVRDDKYEFFEYACHEGNQQIKDYISASRAHRKAVIEGTQEAVTLENDPSARFATIFDRDPAATYPNAPGGFGGPPPPPPPPKDDNKGG</sequence>
<keyword evidence="2" id="KW-0732">Signal</keyword>
<feature type="chain" id="PRO_5026281275" description="DUF1329 domain-containing protein" evidence="2">
    <location>
        <begin position="24"/>
        <end position="421"/>
    </location>
</feature>